<dbReference type="Pfam" id="PF00188">
    <property type="entry name" value="CAP"/>
    <property type="match status" value="1"/>
</dbReference>
<dbReference type="Gene3D" id="3.40.33.10">
    <property type="entry name" value="CAP"/>
    <property type="match status" value="1"/>
</dbReference>
<feature type="domain" description="SCP" evidence="1">
    <location>
        <begin position="50"/>
        <end position="179"/>
    </location>
</feature>
<dbReference type="EMBL" id="JUFZ01000102">
    <property type="protein sequence ID" value="KIC06467.1"/>
    <property type="molecule type" value="Genomic_DNA"/>
</dbReference>
<sequence length="428" mass="48848">MKSIFIWLVILAGALGLFYYQQNRYFFSDNLIHPQAGQDRSSVESLSGLGYLNFLRAAAGLNSLSNSPVLERSARRHAKYLLINPEDGHDEKHRNNQFYTGYKPSDRARKAGYYFDGVHENISTGEYRHQDGFKNTLVLHEQTDALMTAIYHRFSLLDQNIDEAGVAVERGNGKTAVVFNQGNREFNHWCSLGRSYPEAGRRFYKNSCFNGSIVYADEIKNQTKLAYIAYPKGNFAAPDFYGEHPDPMPGYEFTGNPVSIAFSDDGGEAKMLSFKLYQGKNEIDKTKILDKYTDPNGQLTDKQFALFPLSPLEYDTAYRAVFEYSQNGKKQKAEWTFKTKKPDYPYFVVNGGETLAVKPDNIYFIHWKNHWCLRECEKITFRPRGDAKLDVLERKPGGFLVRLKGKTGTAVRLMPNEETEKAVVLVIK</sequence>
<dbReference type="Proteomes" id="UP000031390">
    <property type="component" value="Unassembled WGS sequence"/>
</dbReference>
<dbReference type="RefSeq" id="WP_039409340.1">
    <property type="nucleotide sequence ID" value="NZ_CP094242.1"/>
</dbReference>
<evidence type="ECO:0000313" key="5">
    <source>
        <dbReference type="Proteomes" id="UP000829504"/>
    </source>
</evidence>
<reference evidence="3 5" key="2">
    <citation type="submission" date="2022-03" db="EMBL/GenBank/DDBJ databases">
        <title>Genome sequencing of Morococcus cerebrosus.</title>
        <authorList>
            <person name="Baek M.-G."/>
            <person name="Yi H."/>
        </authorList>
    </citation>
    <scope>NUCLEOTIDE SEQUENCE [LARGE SCALE GENOMIC DNA]</scope>
    <source>
        <strain evidence="3 5">CIP 81.93</strain>
    </source>
</reference>
<dbReference type="InterPro" id="IPR014044">
    <property type="entry name" value="CAP_dom"/>
</dbReference>
<dbReference type="SUPFAM" id="SSF55797">
    <property type="entry name" value="PR-1-like"/>
    <property type="match status" value="1"/>
</dbReference>
<proteinExistence type="predicted"/>
<dbReference type="InterPro" id="IPR035940">
    <property type="entry name" value="CAP_sf"/>
</dbReference>
<keyword evidence="2" id="KW-0645">Protease</keyword>
<keyword evidence="5" id="KW-1185">Reference proteome</keyword>
<reference evidence="2 4" key="1">
    <citation type="submission" date="2014-12" db="EMBL/GenBank/DDBJ databases">
        <title>Genome sequence of Morococcus cerebrosus.</title>
        <authorList>
            <person name="Shin S.-K."/>
            <person name="Yi H."/>
        </authorList>
    </citation>
    <scope>NUCLEOTIDE SEQUENCE [LARGE SCALE GENOMIC DNA]</scope>
    <source>
        <strain evidence="2 4">CIP 81.93</strain>
    </source>
</reference>
<keyword evidence="2" id="KW-0378">Hydrolase</keyword>
<dbReference type="PATRIC" id="fig|1056807.3.peg.2011"/>
<dbReference type="AlphaFoldDB" id="A0A0C1GX90"/>
<dbReference type="Proteomes" id="UP000829504">
    <property type="component" value="Chromosome"/>
</dbReference>
<dbReference type="GO" id="GO:0006508">
    <property type="term" value="P:proteolysis"/>
    <property type="evidence" value="ECO:0007669"/>
    <property type="project" value="UniProtKB-KW"/>
</dbReference>
<evidence type="ECO:0000313" key="2">
    <source>
        <dbReference type="EMBL" id="KIC06467.1"/>
    </source>
</evidence>
<name>A0A0C1GX90_9NEIS</name>
<evidence type="ECO:0000313" key="4">
    <source>
        <dbReference type="Proteomes" id="UP000031390"/>
    </source>
</evidence>
<protein>
    <submittedName>
        <fullName evidence="3">CAP domain-containing protein</fullName>
    </submittedName>
    <submittedName>
        <fullName evidence="2">Serine protease</fullName>
    </submittedName>
</protein>
<dbReference type="EMBL" id="CP094242">
    <property type="protein sequence ID" value="UNV88270.1"/>
    <property type="molecule type" value="Genomic_DNA"/>
</dbReference>
<evidence type="ECO:0000313" key="3">
    <source>
        <dbReference type="EMBL" id="UNV88270.1"/>
    </source>
</evidence>
<gene>
    <name evidence="2" type="ORF">MCC93_20960</name>
    <name evidence="3" type="ORF">MON37_04930</name>
</gene>
<accession>A0A0C1GX90</accession>
<dbReference type="CDD" id="cd05379">
    <property type="entry name" value="CAP_bacterial"/>
    <property type="match status" value="1"/>
</dbReference>
<dbReference type="GO" id="GO:0008233">
    <property type="term" value="F:peptidase activity"/>
    <property type="evidence" value="ECO:0007669"/>
    <property type="project" value="UniProtKB-KW"/>
</dbReference>
<organism evidence="2 4">
    <name type="scientific">Morococcus cerebrosus</name>
    <dbReference type="NCBI Taxonomy" id="1056807"/>
    <lineage>
        <taxon>Bacteria</taxon>
        <taxon>Pseudomonadati</taxon>
        <taxon>Pseudomonadota</taxon>
        <taxon>Betaproteobacteria</taxon>
        <taxon>Neisseriales</taxon>
        <taxon>Neisseriaceae</taxon>
        <taxon>Morococcus</taxon>
    </lineage>
</organism>
<evidence type="ECO:0000259" key="1">
    <source>
        <dbReference type="Pfam" id="PF00188"/>
    </source>
</evidence>